<evidence type="ECO:0000313" key="1">
    <source>
        <dbReference type="EMBL" id="KAK5628421.1"/>
    </source>
</evidence>
<sequence length="78" mass="8378">MVSMRTEMRNRDDNQPTLAAAYLLQDRNQVHDGNGGRPLFGHPATEVVGFDTPRASSVGLEGISMYGGGEVRVCAGSR</sequence>
<dbReference type="Proteomes" id="UP001305414">
    <property type="component" value="Unassembled WGS sequence"/>
</dbReference>
<keyword evidence="2" id="KW-1185">Reference proteome</keyword>
<gene>
    <name evidence="1" type="ORF">RRF57_004136</name>
</gene>
<dbReference type="AlphaFoldDB" id="A0AAN7UN89"/>
<organism evidence="1 2">
    <name type="scientific">Xylaria bambusicola</name>
    <dbReference type="NCBI Taxonomy" id="326684"/>
    <lineage>
        <taxon>Eukaryota</taxon>
        <taxon>Fungi</taxon>
        <taxon>Dikarya</taxon>
        <taxon>Ascomycota</taxon>
        <taxon>Pezizomycotina</taxon>
        <taxon>Sordariomycetes</taxon>
        <taxon>Xylariomycetidae</taxon>
        <taxon>Xylariales</taxon>
        <taxon>Xylariaceae</taxon>
        <taxon>Xylaria</taxon>
    </lineage>
</organism>
<dbReference type="EMBL" id="JAWHQM010000008">
    <property type="protein sequence ID" value="KAK5628421.1"/>
    <property type="molecule type" value="Genomic_DNA"/>
</dbReference>
<accession>A0AAN7UN89</accession>
<name>A0AAN7UN89_9PEZI</name>
<comment type="caution">
    <text evidence="1">The sequence shown here is derived from an EMBL/GenBank/DDBJ whole genome shotgun (WGS) entry which is preliminary data.</text>
</comment>
<proteinExistence type="predicted"/>
<evidence type="ECO:0000313" key="2">
    <source>
        <dbReference type="Proteomes" id="UP001305414"/>
    </source>
</evidence>
<reference evidence="1 2" key="1">
    <citation type="submission" date="2023-10" db="EMBL/GenBank/DDBJ databases">
        <title>Draft genome sequence of Xylaria bambusicola isolate GMP-LS, the root and basal stem rot pathogen of sugarcane in Indonesia.</title>
        <authorList>
            <person name="Selvaraj P."/>
            <person name="Muralishankar V."/>
            <person name="Muruganantham S."/>
            <person name="Sp S."/>
            <person name="Haryani S."/>
            <person name="Lau K.J.X."/>
            <person name="Naqvi N.I."/>
        </authorList>
    </citation>
    <scope>NUCLEOTIDE SEQUENCE [LARGE SCALE GENOMIC DNA]</scope>
    <source>
        <strain evidence="1">GMP-LS</strain>
    </source>
</reference>
<protein>
    <submittedName>
        <fullName evidence="1">Uncharacterized protein</fullName>
    </submittedName>
</protein>